<organism evidence="3">
    <name type="scientific">Rosellinia necatrix</name>
    <name type="common">White root-rot fungus</name>
    <dbReference type="NCBI Taxonomy" id="77044"/>
    <lineage>
        <taxon>Eukaryota</taxon>
        <taxon>Fungi</taxon>
        <taxon>Dikarya</taxon>
        <taxon>Ascomycota</taxon>
        <taxon>Pezizomycotina</taxon>
        <taxon>Sordariomycetes</taxon>
        <taxon>Xylariomycetidae</taxon>
        <taxon>Xylariales</taxon>
        <taxon>Xylariaceae</taxon>
        <taxon>Rosellinia</taxon>
    </lineage>
</organism>
<dbReference type="EMBL" id="DF977515">
    <property type="protein sequence ID" value="GAP88535.1"/>
    <property type="molecule type" value="Genomic_DNA"/>
</dbReference>
<feature type="domain" description="Opioid growth factor receptor (OGFr) conserved" evidence="2">
    <location>
        <begin position="47"/>
        <end position="111"/>
    </location>
</feature>
<keyword evidence="4" id="KW-1185">Reference proteome</keyword>
<dbReference type="PANTHER" id="PTHR14015:SF2">
    <property type="entry name" value="OPIOID GROWTH FACTOR RECEPTOR (OGFR) CONSERVED DOMAIN-CONTAINING PROTEIN"/>
    <property type="match status" value="1"/>
</dbReference>
<evidence type="ECO:0000313" key="4">
    <source>
        <dbReference type="Proteomes" id="UP000054516"/>
    </source>
</evidence>
<dbReference type="Pfam" id="PF04664">
    <property type="entry name" value="OGFr_N"/>
    <property type="match status" value="1"/>
</dbReference>
<sequence length="219" mass="24648">MSSPPKSQLPKPSRPSMRRLVNFYDPAVKGADAYGRTLDEILGWSDAELEHQHDYIQTVFPLPEPSGLGHTAPVVDEETMLIFRASAALQANLVRALKRMLAFYGFDVEDRVRDPGGWGRGRRPGDFELDITPKDDRRAGFSRWAQPAGHNHLRITRIIRSLRVLGLQGVAVDFYGALAEVQAAWAAVSLTTREYWGWAMEVSLCLAPDGTEIRWLRNY</sequence>
<evidence type="ECO:0000259" key="2">
    <source>
        <dbReference type="Pfam" id="PF04664"/>
    </source>
</evidence>
<dbReference type="STRING" id="77044.A0A1W2TJX2"/>
<reference evidence="3" key="1">
    <citation type="submission" date="2016-03" db="EMBL/GenBank/DDBJ databases">
        <title>Draft genome sequence of Rosellinia necatrix.</title>
        <authorList>
            <person name="Kanematsu S."/>
        </authorList>
    </citation>
    <scope>NUCLEOTIDE SEQUENCE [LARGE SCALE GENOMIC DNA]</scope>
    <source>
        <strain evidence="3">W97</strain>
    </source>
</reference>
<dbReference type="Proteomes" id="UP000054516">
    <property type="component" value="Unassembled WGS sequence"/>
</dbReference>
<keyword evidence="3" id="KW-0675">Receptor</keyword>
<gene>
    <name evidence="3" type="ORF">SAMD00023353_7000050</name>
</gene>
<dbReference type="AlphaFoldDB" id="A0A1W2TJX2"/>
<dbReference type="PANTHER" id="PTHR14015">
    <property type="entry name" value="OPIOID GROWTH FACTOR RECEPTOR OGFR ZETA-TYPE OPIOID RECEPTOR"/>
    <property type="match status" value="1"/>
</dbReference>
<comment type="similarity">
    <text evidence="1">Belongs to the opioid growth factor receptor family.</text>
</comment>
<dbReference type="OrthoDB" id="9030204at2759"/>
<protein>
    <submittedName>
        <fullName evidence="3">Putative opioid growth factor receptor region</fullName>
    </submittedName>
</protein>
<proteinExistence type="inferred from homology"/>
<dbReference type="GO" id="GO:0016020">
    <property type="term" value="C:membrane"/>
    <property type="evidence" value="ECO:0007669"/>
    <property type="project" value="InterPro"/>
</dbReference>
<dbReference type="GO" id="GO:0140625">
    <property type="term" value="F:opioid growth factor receptor activity"/>
    <property type="evidence" value="ECO:0007669"/>
    <property type="project" value="InterPro"/>
</dbReference>
<dbReference type="InterPro" id="IPR006757">
    <property type="entry name" value="OGF_rcpt"/>
</dbReference>
<dbReference type="OMA" id="VTESSKW"/>
<dbReference type="InterPro" id="IPR039574">
    <property type="entry name" value="OGFr"/>
</dbReference>
<evidence type="ECO:0000256" key="1">
    <source>
        <dbReference type="ARBA" id="ARBA00010365"/>
    </source>
</evidence>
<name>A0A1W2TJX2_ROSNE</name>
<accession>A0A1W2TJX2</accession>
<evidence type="ECO:0000313" key="3">
    <source>
        <dbReference type="EMBL" id="GAP88535.1"/>
    </source>
</evidence>